<dbReference type="InterPro" id="IPR058303">
    <property type="entry name" value="DUF7990"/>
</dbReference>
<accession>A0A6L5YA92</accession>
<gene>
    <name evidence="1" type="ORF">FYJ74_03975</name>
</gene>
<name>A0A6L5YA92_9BACT</name>
<dbReference type="Pfam" id="PF25952">
    <property type="entry name" value="DUF7990"/>
    <property type="match status" value="1"/>
</dbReference>
<sequence>MNGTFKEKMAVAWEWIRLFFWGASFDKRMGVVRKEAYDVNDELMLLLFGDYLGIPNPVSYYMMELLPYIAKDIPGWERRMMNRQMLIAEKAGQYGFDG</sequence>
<reference evidence="1 2" key="1">
    <citation type="submission" date="2019-08" db="EMBL/GenBank/DDBJ databases">
        <title>In-depth cultivation of the pig gut microbiome towards novel bacterial diversity and tailored functional studies.</title>
        <authorList>
            <person name="Wylensek D."/>
            <person name="Hitch T.C.A."/>
            <person name="Clavel T."/>
        </authorList>
    </citation>
    <scope>NUCLEOTIDE SEQUENCE [LARGE SCALE GENOMIC DNA]</scope>
    <source>
        <strain evidence="1 2">SM-530-WT-4B</strain>
    </source>
</reference>
<dbReference type="Proteomes" id="UP000473699">
    <property type="component" value="Unassembled WGS sequence"/>
</dbReference>
<comment type="caution">
    <text evidence="1">The sequence shown here is derived from an EMBL/GenBank/DDBJ whole genome shotgun (WGS) entry which is preliminary data.</text>
</comment>
<dbReference type="RefSeq" id="WP_320633435.1">
    <property type="nucleotide sequence ID" value="NZ_JAXDZJ010000028.1"/>
</dbReference>
<dbReference type="AlphaFoldDB" id="A0A6L5YA92"/>
<evidence type="ECO:0000313" key="1">
    <source>
        <dbReference type="EMBL" id="MST55200.1"/>
    </source>
</evidence>
<evidence type="ECO:0000313" key="2">
    <source>
        <dbReference type="Proteomes" id="UP000473699"/>
    </source>
</evidence>
<keyword evidence="2" id="KW-1185">Reference proteome</keyword>
<organism evidence="1 2">
    <name type="scientific">Pyramidobacter porci</name>
    <dbReference type="NCBI Taxonomy" id="2605789"/>
    <lineage>
        <taxon>Bacteria</taxon>
        <taxon>Thermotogati</taxon>
        <taxon>Synergistota</taxon>
        <taxon>Synergistia</taxon>
        <taxon>Synergistales</taxon>
        <taxon>Dethiosulfovibrionaceae</taxon>
        <taxon>Pyramidobacter</taxon>
    </lineage>
</organism>
<dbReference type="EMBL" id="VUNH01000003">
    <property type="protein sequence ID" value="MST55200.1"/>
    <property type="molecule type" value="Genomic_DNA"/>
</dbReference>
<protein>
    <submittedName>
        <fullName evidence="1">Uncharacterized protein</fullName>
    </submittedName>
</protein>
<proteinExistence type="predicted"/>